<evidence type="ECO:0000313" key="1">
    <source>
        <dbReference type="EMBL" id="PWN54104.1"/>
    </source>
</evidence>
<protein>
    <submittedName>
        <fullName evidence="1">Uncharacterized protein</fullName>
    </submittedName>
</protein>
<organism evidence="1 2">
    <name type="scientific">Violaceomyces palustris</name>
    <dbReference type="NCBI Taxonomy" id="1673888"/>
    <lineage>
        <taxon>Eukaryota</taxon>
        <taxon>Fungi</taxon>
        <taxon>Dikarya</taxon>
        <taxon>Basidiomycota</taxon>
        <taxon>Ustilaginomycotina</taxon>
        <taxon>Ustilaginomycetes</taxon>
        <taxon>Violaceomycetales</taxon>
        <taxon>Violaceomycetaceae</taxon>
        <taxon>Violaceomyces</taxon>
    </lineage>
</organism>
<name>A0ACD0P7S8_9BASI</name>
<evidence type="ECO:0000313" key="2">
    <source>
        <dbReference type="Proteomes" id="UP000245626"/>
    </source>
</evidence>
<dbReference type="EMBL" id="KZ819696">
    <property type="protein sequence ID" value="PWN54104.1"/>
    <property type="molecule type" value="Genomic_DNA"/>
</dbReference>
<accession>A0ACD0P7S8</accession>
<keyword evidence="2" id="KW-1185">Reference proteome</keyword>
<reference evidence="1 2" key="1">
    <citation type="journal article" date="2018" name="Mol. Biol. Evol.">
        <title>Broad Genomic Sampling Reveals a Smut Pathogenic Ancestry of the Fungal Clade Ustilaginomycotina.</title>
        <authorList>
            <person name="Kijpornyongpan T."/>
            <person name="Mondo S.J."/>
            <person name="Barry K."/>
            <person name="Sandor L."/>
            <person name="Lee J."/>
            <person name="Lipzen A."/>
            <person name="Pangilinan J."/>
            <person name="LaButti K."/>
            <person name="Hainaut M."/>
            <person name="Henrissat B."/>
            <person name="Grigoriev I.V."/>
            <person name="Spatafora J.W."/>
            <person name="Aime M.C."/>
        </authorList>
    </citation>
    <scope>NUCLEOTIDE SEQUENCE [LARGE SCALE GENOMIC DNA]</scope>
    <source>
        <strain evidence="1 2">SA 807</strain>
    </source>
</reference>
<sequence length="841" mass="94979">MTSRCQSNRSKLLPFLTLLIVNLSVTLSFQLSFLQPHSDTHDAFGSNSTGSIAKERVSNLEYVDPHIGTNGPDPSEYGGMVPSVSAPFASVRWTPMTRENKVSGCAYHFNDTNYIGAIGSRQPAIWMGDYGFSTIFPGWSKAADGSKIAVDFQERGLPFLREDENASAYKHEVTVNRDVKGQSIFIEMSAKSRSAMIQYTYEPQRTTASVPHIVVQATRSGWRGAIYIDPDQGEISGYNPERMDYRLGPHQAPAFKGFFVYRFEYQTSSQAEEGWVKTLKDYGTISTNSSGSLEHSQQRSRWNEDGLFAYVRFPADTVKVRVRVGMSLISIDQARYNLEEEIKDGTMMGQVVEEVREAWRNKIDRVRVEGGTLAQKRILYTGIYHALQYPSEHAEPIPSDTSVSDRSAPSFHYYSAYTDSVHVVPAGEGWQRYQSWSIWDTFRAQWGFLILFEPERVLDMVRSLLDIYSQSGWLPMWANLAETNIMIGTHADSLIAEALRKGIRGFNESLAWEAVKKDATVPPDREDELRFEDREEFTPAEVRAGLSAYREIGFVPLDGWSESTSRTLDYAYDDHSVSRVASHLGLREDSEFYSNRSLNYVNVFDSSKGLMGARFRNGTFLDQPLEDPKGRQEGFTEGNMWDYTFGVIHDVRGLSKLVGGQDKLVDLLDRHFSEGHNDQSNEPSHHIPYLYSLLGKPWKTQERVRKVALEAFRDQPDGYAGNEDCGQQSSWYFFTSALGCYPVDPVSGEYVVGSPFFERVEVDLPARSLVDGREEASGRDEQIKTKRLVIKAEGASDKPFVRGLKVEGRKISEPLVTFEDIVSGGEWEFEMSSQPESWDSS</sequence>
<proteinExistence type="predicted"/>
<dbReference type="Proteomes" id="UP000245626">
    <property type="component" value="Unassembled WGS sequence"/>
</dbReference>
<gene>
    <name evidence="1" type="ORF">IE53DRAFT_365775</name>
</gene>